<feature type="transmembrane region" description="Helical" evidence="11">
    <location>
        <begin position="199"/>
        <end position="226"/>
    </location>
</feature>
<keyword evidence="2" id="KW-0171">Cobalt transport</keyword>
<feature type="transmembrane region" description="Helical" evidence="11">
    <location>
        <begin position="64"/>
        <end position="83"/>
    </location>
</feature>
<evidence type="ECO:0000256" key="4">
    <source>
        <dbReference type="ARBA" id="ARBA00022475"/>
    </source>
</evidence>
<dbReference type="GO" id="GO:0006824">
    <property type="term" value="P:cobalt ion transport"/>
    <property type="evidence" value="ECO:0007669"/>
    <property type="project" value="UniProtKB-KW"/>
</dbReference>
<evidence type="ECO:0000256" key="2">
    <source>
        <dbReference type="ARBA" id="ARBA00022426"/>
    </source>
</evidence>
<evidence type="ECO:0000256" key="5">
    <source>
        <dbReference type="ARBA" id="ARBA00022573"/>
    </source>
</evidence>
<feature type="transmembrane region" description="Helical" evidence="11">
    <location>
        <begin position="31"/>
        <end position="52"/>
    </location>
</feature>
<keyword evidence="9 11" id="KW-0472">Membrane</keyword>
<dbReference type="PANTHER" id="PTHR43627">
    <property type="match status" value="1"/>
</dbReference>
<reference evidence="12" key="1">
    <citation type="journal article" date="2020" name="mSystems">
        <title>Genome- and Community-Level Interaction Insights into Carbon Utilization and Element Cycling Functions of Hydrothermarchaeota in Hydrothermal Sediment.</title>
        <authorList>
            <person name="Zhou Z."/>
            <person name="Liu Y."/>
            <person name="Xu W."/>
            <person name="Pan J."/>
            <person name="Luo Z.H."/>
            <person name="Li M."/>
        </authorList>
    </citation>
    <scope>NUCLEOTIDE SEQUENCE [LARGE SCALE GENOMIC DNA]</scope>
    <source>
        <strain evidence="12">SpSt-605</strain>
    </source>
</reference>
<name>A0A832GPW7_9BACT</name>
<evidence type="ECO:0000256" key="9">
    <source>
        <dbReference type="ARBA" id="ARBA00023136"/>
    </source>
</evidence>
<dbReference type="Gene3D" id="1.10.1760.20">
    <property type="match status" value="1"/>
</dbReference>
<dbReference type="NCBIfam" id="NF006184">
    <property type="entry name" value="PRK08319.1"/>
    <property type="match status" value="1"/>
</dbReference>
<keyword evidence="3" id="KW-0813">Transport</keyword>
<dbReference type="EMBL" id="DSZU01000125">
    <property type="protein sequence ID" value="HGV55797.1"/>
    <property type="molecule type" value="Genomic_DNA"/>
</dbReference>
<keyword evidence="6 11" id="KW-0812">Transmembrane</keyword>
<feature type="transmembrane region" description="Helical" evidence="11">
    <location>
        <begin position="95"/>
        <end position="122"/>
    </location>
</feature>
<evidence type="ECO:0000256" key="10">
    <source>
        <dbReference type="ARBA" id="ARBA00023285"/>
    </source>
</evidence>
<evidence type="ECO:0000313" key="12">
    <source>
        <dbReference type="EMBL" id="HGV55797.1"/>
    </source>
</evidence>
<evidence type="ECO:0000256" key="11">
    <source>
        <dbReference type="SAM" id="Phobius"/>
    </source>
</evidence>
<feature type="transmembrane region" description="Helical" evidence="11">
    <location>
        <begin position="134"/>
        <end position="152"/>
    </location>
</feature>
<dbReference type="PANTHER" id="PTHR43627:SF1">
    <property type="entry name" value="COBALT TRANSPORT PROTEIN CBIM"/>
    <property type="match status" value="1"/>
</dbReference>
<dbReference type="AlphaFoldDB" id="A0A832GPW7"/>
<evidence type="ECO:0000256" key="3">
    <source>
        <dbReference type="ARBA" id="ARBA00022448"/>
    </source>
</evidence>
<dbReference type="InterPro" id="IPR018024">
    <property type="entry name" value="CbiM"/>
</dbReference>
<accession>A0A832GPW7</accession>
<keyword evidence="10" id="KW-0170">Cobalt</keyword>
<sequence length="240" mass="25973">MFKVLILIFLSLLIHPQLGFAMHIAEGILPFNWALFWWLCFLVILALSLKNLTSLLKEDSTKKVLFAFITALVFLISMIPIPVPFAGTCSHPVGVGVGVFVLGLSGSIVAGFIVLLLQALLLAHGGLSSLGANAFAMAIMGSLSAYLIILIFKRTSFPLYLKAFLSGLLADWFTYATTALQLSLALKGDEPLLGLYLKVILAFIPTQLPLGILEGVITASLVTAMAKRRRDLLLPKALNF</sequence>
<comment type="subcellular location">
    <subcellularLocation>
        <location evidence="1">Cell membrane</location>
        <topology evidence="1">Multi-pass membrane protein</topology>
    </subcellularLocation>
</comment>
<proteinExistence type="predicted"/>
<evidence type="ECO:0000256" key="1">
    <source>
        <dbReference type="ARBA" id="ARBA00004651"/>
    </source>
</evidence>
<evidence type="ECO:0000256" key="6">
    <source>
        <dbReference type="ARBA" id="ARBA00022692"/>
    </source>
</evidence>
<keyword evidence="8" id="KW-0406">Ion transport</keyword>
<protein>
    <submittedName>
        <fullName evidence="12">Energy-coupling factor ABC transporter permease</fullName>
    </submittedName>
</protein>
<organism evidence="12">
    <name type="scientific">Caldimicrobium thiodismutans</name>
    <dbReference type="NCBI Taxonomy" id="1653476"/>
    <lineage>
        <taxon>Bacteria</taxon>
        <taxon>Pseudomonadati</taxon>
        <taxon>Thermodesulfobacteriota</taxon>
        <taxon>Thermodesulfobacteria</taxon>
        <taxon>Thermodesulfobacteriales</taxon>
        <taxon>Thermodesulfobacteriaceae</taxon>
        <taxon>Caldimicrobium</taxon>
    </lineage>
</organism>
<evidence type="ECO:0000256" key="8">
    <source>
        <dbReference type="ARBA" id="ARBA00023065"/>
    </source>
</evidence>
<dbReference type="InterPro" id="IPR002751">
    <property type="entry name" value="CbiM/NikMN"/>
</dbReference>
<evidence type="ECO:0000256" key="7">
    <source>
        <dbReference type="ARBA" id="ARBA00022989"/>
    </source>
</evidence>
<dbReference type="GO" id="GO:0043190">
    <property type="term" value="C:ATP-binding cassette (ABC) transporter complex"/>
    <property type="evidence" value="ECO:0007669"/>
    <property type="project" value="InterPro"/>
</dbReference>
<keyword evidence="5" id="KW-0169">Cobalamin biosynthesis</keyword>
<dbReference type="GO" id="GO:0009236">
    <property type="term" value="P:cobalamin biosynthetic process"/>
    <property type="evidence" value="ECO:0007669"/>
    <property type="project" value="UniProtKB-KW"/>
</dbReference>
<comment type="caution">
    <text evidence="12">The sequence shown here is derived from an EMBL/GenBank/DDBJ whole genome shotgun (WGS) entry which is preliminary data.</text>
</comment>
<keyword evidence="7 11" id="KW-1133">Transmembrane helix</keyword>
<gene>
    <name evidence="12" type="ORF">ENT73_06950</name>
</gene>
<dbReference type="Pfam" id="PF01891">
    <property type="entry name" value="CbiM"/>
    <property type="match status" value="1"/>
</dbReference>
<keyword evidence="4" id="KW-1003">Cell membrane</keyword>